<dbReference type="InterPro" id="IPR000182">
    <property type="entry name" value="GNAT_dom"/>
</dbReference>
<keyword evidence="2" id="KW-0012">Acyltransferase</keyword>
<dbReference type="PANTHER" id="PTHR43072:SF23">
    <property type="entry name" value="UPF0039 PROTEIN C11D3.02C"/>
    <property type="match status" value="1"/>
</dbReference>
<dbReference type="Pfam" id="PF13420">
    <property type="entry name" value="Acetyltransf_4"/>
    <property type="match status" value="1"/>
</dbReference>
<evidence type="ECO:0000256" key="1">
    <source>
        <dbReference type="ARBA" id="ARBA00022679"/>
    </source>
</evidence>
<reference evidence="5" key="1">
    <citation type="journal article" date="2019" name="Int. J. Syst. Evol. Microbiol.">
        <title>The Global Catalogue of Microorganisms (GCM) 10K type strain sequencing project: providing services to taxonomists for standard genome sequencing and annotation.</title>
        <authorList>
            <consortium name="The Broad Institute Genomics Platform"/>
            <consortium name="The Broad Institute Genome Sequencing Center for Infectious Disease"/>
            <person name="Wu L."/>
            <person name="Ma J."/>
        </authorList>
    </citation>
    <scope>NUCLEOTIDE SEQUENCE [LARGE SCALE GENOMIC DNA]</scope>
    <source>
        <strain evidence="5">CCUG 54356</strain>
    </source>
</reference>
<sequence length="177" mass="20142">MSKLEMIQAQHIKDAIMIRTAKVADAQKIAAIYNHYIEHTWITFEVDPVSADEMASRVEACHKNNFPWLVAEENGEVLGYSYATQWKGRWAYRHSVEATVYLNHTATAKGLGTELYRELLSQLTSREFHAVICGIALPNAASVALHEKFGMKKVAHFQEVGRKFGKWVDVGYWQCLL</sequence>
<name>A0ABW3U6Q4_9GAMM</name>
<proteinExistence type="predicted"/>
<dbReference type="PROSITE" id="PS51186">
    <property type="entry name" value="GNAT"/>
    <property type="match status" value="1"/>
</dbReference>
<organism evidence="4 5">
    <name type="scientific">Microbulbifer celer</name>
    <dbReference type="NCBI Taxonomy" id="435905"/>
    <lineage>
        <taxon>Bacteria</taxon>
        <taxon>Pseudomonadati</taxon>
        <taxon>Pseudomonadota</taxon>
        <taxon>Gammaproteobacteria</taxon>
        <taxon>Cellvibrionales</taxon>
        <taxon>Microbulbiferaceae</taxon>
        <taxon>Microbulbifer</taxon>
    </lineage>
</organism>
<dbReference type="NCBIfam" id="NF040504">
    <property type="entry name" value="resist_ArsN1b"/>
    <property type="match status" value="1"/>
</dbReference>
<keyword evidence="1" id="KW-0808">Transferase</keyword>
<dbReference type="Gene3D" id="3.40.630.30">
    <property type="match status" value="1"/>
</dbReference>
<dbReference type="EMBL" id="JBHTLR010000007">
    <property type="protein sequence ID" value="MFD1216066.1"/>
    <property type="molecule type" value="Genomic_DNA"/>
</dbReference>
<evidence type="ECO:0000313" key="4">
    <source>
        <dbReference type="EMBL" id="MFD1216066.1"/>
    </source>
</evidence>
<keyword evidence="5" id="KW-1185">Reference proteome</keyword>
<dbReference type="Proteomes" id="UP001597264">
    <property type="component" value="Unassembled WGS sequence"/>
</dbReference>
<dbReference type="PANTHER" id="PTHR43072">
    <property type="entry name" value="N-ACETYLTRANSFERASE"/>
    <property type="match status" value="1"/>
</dbReference>
<dbReference type="InterPro" id="IPR016181">
    <property type="entry name" value="Acyl_CoA_acyltransferase"/>
</dbReference>
<evidence type="ECO:0000313" key="5">
    <source>
        <dbReference type="Proteomes" id="UP001597264"/>
    </source>
</evidence>
<protein>
    <submittedName>
        <fullName evidence="4">Arsinothricin resistance N-acetyltransferase ArsN1 family B</fullName>
    </submittedName>
</protein>
<feature type="domain" description="N-acetyltransferase" evidence="3">
    <location>
        <begin position="16"/>
        <end position="177"/>
    </location>
</feature>
<dbReference type="SUPFAM" id="SSF55729">
    <property type="entry name" value="Acyl-CoA N-acyltransferases (Nat)"/>
    <property type="match status" value="1"/>
</dbReference>
<comment type="caution">
    <text evidence="4">The sequence shown here is derived from an EMBL/GenBank/DDBJ whole genome shotgun (WGS) entry which is preliminary data.</text>
</comment>
<accession>A0ABW3U6Q4</accession>
<gene>
    <name evidence="4" type="ORF">ACFQ2X_05605</name>
</gene>
<evidence type="ECO:0000259" key="3">
    <source>
        <dbReference type="PROSITE" id="PS51186"/>
    </source>
</evidence>
<dbReference type="RefSeq" id="WP_230438182.1">
    <property type="nucleotide sequence ID" value="NZ_CP087715.1"/>
</dbReference>
<evidence type="ECO:0000256" key="2">
    <source>
        <dbReference type="ARBA" id="ARBA00023315"/>
    </source>
</evidence>